<name>A0A9K3DSL4_HELAN</name>
<dbReference type="AlphaFoldDB" id="A0A9K3DSL4"/>
<evidence type="ECO:0000313" key="3">
    <source>
        <dbReference type="Proteomes" id="UP000215914"/>
    </source>
</evidence>
<dbReference type="PANTHER" id="PTHR45666:SF63">
    <property type="entry name" value="INOSITOL-POLYPHOSPHATE 5-PHOSPHATASE"/>
    <property type="match status" value="1"/>
</dbReference>
<dbReference type="InterPro" id="IPR045849">
    <property type="entry name" value="IP5P_plant"/>
</dbReference>
<keyword evidence="3" id="KW-1185">Reference proteome</keyword>
<dbReference type="Gene3D" id="3.60.10.10">
    <property type="entry name" value="Endonuclease/exonuclease/phosphatase"/>
    <property type="match status" value="1"/>
</dbReference>
<dbReference type="Proteomes" id="UP000215914">
    <property type="component" value="Unassembled WGS sequence"/>
</dbReference>
<proteinExistence type="predicted"/>
<sequence>MVGVFTTIWVHRNLRKHIQNVHVSTVGVGVMGYIGNKFEGALRIMSKYRIWICGGGCCGWSGERCGWTRHTDFLRNTD</sequence>
<evidence type="ECO:0000256" key="1">
    <source>
        <dbReference type="ARBA" id="ARBA00022801"/>
    </source>
</evidence>
<dbReference type="EC" id="3.1.3.56" evidence="2"/>
<dbReference type="InterPro" id="IPR036691">
    <property type="entry name" value="Endo/exonu/phosph_ase_sf"/>
</dbReference>
<protein>
    <submittedName>
        <fullName evidence="2">Inositol-polyphosphate 5-phosphatase</fullName>
        <ecNumber evidence="2">3.1.3.56</ecNumber>
    </submittedName>
</protein>
<accession>A0A9K3DSL4</accession>
<reference evidence="2" key="2">
    <citation type="submission" date="2020-06" db="EMBL/GenBank/DDBJ databases">
        <title>Helianthus annuus Genome sequencing and assembly Release 2.</title>
        <authorList>
            <person name="Gouzy J."/>
            <person name="Langlade N."/>
            <person name="Munos S."/>
        </authorList>
    </citation>
    <scope>NUCLEOTIDE SEQUENCE</scope>
    <source>
        <tissue evidence="2">Leaves</tissue>
    </source>
</reference>
<keyword evidence="1 2" id="KW-0378">Hydrolase</keyword>
<dbReference type="Gramene" id="mRNA:HanXRQr2_Chr16g0757641">
    <property type="protein sequence ID" value="mRNA:HanXRQr2_Chr16g0757641"/>
    <property type="gene ID" value="HanXRQr2_Chr16g0757641"/>
</dbReference>
<dbReference type="EMBL" id="MNCJ02000331">
    <property type="protein sequence ID" value="KAF5760799.1"/>
    <property type="molecule type" value="Genomic_DNA"/>
</dbReference>
<reference evidence="2" key="1">
    <citation type="journal article" date="2017" name="Nature">
        <title>The sunflower genome provides insights into oil metabolism, flowering and Asterid evolution.</title>
        <authorList>
            <person name="Badouin H."/>
            <person name="Gouzy J."/>
            <person name="Grassa C.J."/>
            <person name="Murat F."/>
            <person name="Staton S.E."/>
            <person name="Cottret L."/>
            <person name="Lelandais-Briere C."/>
            <person name="Owens G.L."/>
            <person name="Carrere S."/>
            <person name="Mayjonade B."/>
            <person name="Legrand L."/>
            <person name="Gill N."/>
            <person name="Kane N.C."/>
            <person name="Bowers J.E."/>
            <person name="Hubner S."/>
            <person name="Bellec A."/>
            <person name="Berard A."/>
            <person name="Berges H."/>
            <person name="Blanchet N."/>
            <person name="Boniface M.C."/>
            <person name="Brunel D."/>
            <person name="Catrice O."/>
            <person name="Chaidir N."/>
            <person name="Claudel C."/>
            <person name="Donnadieu C."/>
            <person name="Faraut T."/>
            <person name="Fievet G."/>
            <person name="Helmstetter N."/>
            <person name="King M."/>
            <person name="Knapp S.J."/>
            <person name="Lai Z."/>
            <person name="Le Paslier M.C."/>
            <person name="Lippi Y."/>
            <person name="Lorenzon L."/>
            <person name="Mandel J.R."/>
            <person name="Marage G."/>
            <person name="Marchand G."/>
            <person name="Marquand E."/>
            <person name="Bret-Mestries E."/>
            <person name="Morien E."/>
            <person name="Nambeesan S."/>
            <person name="Nguyen T."/>
            <person name="Pegot-Espagnet P."/>
            <person name="Pouilly N."/>
            <person name="Raftis F."/>
            <person name="Sallet E."/>
            <person name="Schiex T."/>
            <person name="Thomas J."/>
            <person name="Vandecasteele C."/>
            <person name="Vares D."/>
            <person name="Vear F."/>
            <person name="Vautrin S."/>
            <person name="Crespi M."/>
            <person name="Mangin B."/>
            <person name="Burke J.M."/>
            <person name="Salse J."/>
            <person name="Munos S."/>
            <person name="Vincourt P."/>
            <person name="Rieseberg L.H."/>
            <person name="Langlade N.B."/>
        </authorList>
    </citation>
    <scope>NUCLEOTIDE SEQUENCE</scope>
    <source>
        <tissue evidence="2">Leaves</tissue>
    </source>
</reference>
<comment type="caution">
    <text evidence="2">The sequence shown here is derived from an EMBL/GenBank/DDBJ whole genome shotgun (WGS) entry which is preliminary data.</text>
</comment>
<organism evidence="2 3">
    <name type="scientific">Helianthus annuus</name>
    <name type="common">Common sunflower</name>
    <dbReference type="NCBI Taxonomy" id="4232"/>
    <lineage>
        <taxon>Eukaryota</taxon>
        <taxon>Viridiplantae</taxon>
        <taxon>Streptophyta</taxon>
        <taxon>Embryophyta</taxon>
        <taxon>Tracheophyta</taxon>
        <taxon>Spermatophyta</taxon>
        <taxon>Magnoliopsida</taxon>
        <taxon>eudicotyledons</taxon>
        <taxon>Gunneridae</taxon>
        <taxon>Pentapetalae</taxon>
        <taxon>asterids</taxon>
        <taxon>campanulids</taxon>
        <taxon>Asterales</taxon>
        <taxon>Asteraceae</taxon>
        <taxon>Asteroideae</taxon>
        <taxon>Heliantheae alliance</taxon>
        <taxon>Heliantheae</taxon>
        <taxon>Helianthus</taxon>
    </lineage>
</organism>
<dbReference type="PANTHER" id="PTHR45666">
    <property type="entry name" value="TYPE IV INOSITOL POLYPHOSPHATE 5-PHOSPHATASE 9"/>
    <property type="match status" value="1"/>
</dbReference>
<gene>
    <name evidence="2" type="ORF">HanXRQr2_Chr16g0757641</name>
</gene>
<evidence type="ECO:0000313" key="2">
    <source>
        <dbReference type="EMBL" id="KAF5760799.1"/>
    </source>
</evidence>
<dbReference type="GO" id="GO:0004445">
    <property type="term" value="F:inositol-polyphosphate 5-phosphatase activity"/>
    <property type="evidence" value="ECO:0007669"/>
    <property type="project" value="UniProtKB-EC"/>
</dbReference>